<proteinExistence type="predicted"/>
<name>A0AAV6VTX0_9ARAC</name>
<evidence type="ECO:0000313" key="1">
    <source>
        <dbReference type="EMBL" id="KAG8199164.1"/>
    </source>
</evidence>
<evidence type="ECO:0000313" key="2">
    <source>
        <dbReference type="Proteomes" id="UP000827092"/>
    </source>
</evidence>
<protein>
    <submittedName>
        <fullName evidence="1">Uncharacterized protein</fullName>
    </submittedName>
</protein>
<organism evidence="1 2">
    <name type="scientific">Oedothorax gibbosus</name>
    <dbReference type="NCBI Taxonomy" id="931172"/>
    <lineage>
        <taxon>Eukaryota</taxon>
        <taxon>Metazoa</taxon>
        <taxon>Ecdysozoa</taxon>
        <taxon>Arthropoda</taxon>
        <taxon>Chelicerata</taxon>
        <taxon>Arachnida</taxon>
        <taxon>Araneae</taxon>
        <taxon>Araneomorphae</taxon>
        <taxon>Entelegynae</taxon>
        <taxon>Araneoidea</taxon>
        <taxon>Linyphiidae</taxon>
        <taxon>Erigoninae</taxon>
        <taxon>Oedothorax</taxon>
    </lineage>
</organism>
<dbReference type="AlphaFoldDB" id="A0AAV6VTX0"/>
<gene>
    <name evidence="1" type="ORF">JTE90_015995</name>
</gene>
<sequence>MFKNIKKEDFCGAQNLLMLQRVGPLLKQALSIIPGLRGIASNEPSEKDQVGANFAPAQSKGWGRPIDVLLSSFNSLLLSPLVIDPPLGTLLFKTHDMQLQILLFQI</sequence>
<reference evidence="1 2" key="1">
    <citation type="journal article" date="2022" name="Nat. Ecol. Evol.">
        <title>A masculinizing supergene underlies an exaggerated male reproductive morph in a spider.</title>
        <authorList>
            <person name="Hendrickx F."/>
            <person name="De Corte Z."/>
            <person name="Sonet G."/>
            <person name="Van Belleghem S.M."/>
            <person name="Kostlbacher S."/>
            <person name="Vangestel C."/>
        </authorList>
    </citation>
    <scope>NUCLEOTIDE SEQUENCE [LARGE SCALE GENOMIC DNA]</scope>
    <source>
        <strain evidence="1">W744_W776</strain>
    </source>
</reference>
<accession>A0AAV6VTX0</accession>
<keyword evidence="2" id="KW-1185">Reference proteome</keyword>
<dbReference type="EMBL" id="JAFNEN010000030">
    <property type="protein sequence ID" value="KAG8199164.1"/>
    <property type="molecule type" value="Genomic_DNA"/>
</dbReference>
<dbReference type="Proteomes" id="UP000827092">
    <property type="component" value="Unassembled WGS sequence"/>
</dbReference>
<comment type="caution">
    <text evidence="1">The sequence shown here is derived from an EMBL/GenBank/DDBJ whole genome shotgun (WGS) entry which is preliminary data.</text>
</comment>